<dbReference type="EMBL" id="CASHTH010004512">
    <property type="protein sequence ID" value="CAI8058399.1"/>
    <property type="molecule type" value="Genomic_DNA"/>
</dbReference>
<dbReference type="SMART" id="SM00174">
    <property type="entry name" value="RHO"/>
    <property type="match status" value="1"/>
</dbReference>
<keyword evidence="4" id="KW-1185">Reference proteome</keyword>
<dbReference type="PROSITE" id="PS51421">
    <property type="entry name" value="RAS"/>
    <property type="match status" value="1"/>
</dbReference>
<dbReference type="GO" id="GO:0005525">
    <property type="term" value="F:GTP binding"/>
    <property type="evidence" value="ECO:0007669"/>
    <property type="project" value="InterPro"/>
</dbReference>
<dbReference type="AlphaFoldDB" id="A0AA35U2W3"/>
<dbReference type="GO" id="GO:0003924">
    <property type="term" value="F:GTPase activity"/>
    <property type="evidence" value="ECO:0007669"/>
    <property type="project" value="InterPro"/>
</dbReference>
<dbReference type="NCBIfam" id="TIGR00231">
    <property type="entry name" value="small_GTP"/>
    <property type="match status" value="1"/>
</dbReference>
<organism evidence="3 4">
    <name type="scientific">Geodia barretti</name>
    <name type="common">Barrett's horny sponge</name>
    <dbReference type="NCBI Taxonomy" id="519541"/>
    <lineage>
        <taxon>Eukaryota</taxon>
        <taxon>Metazoa</taxon>
        <taxon>Porifera</taxon>
        <taxon>Demospongiae</taxon>
        <taxon>Heteroscleromorpha</taxon>
        <taxon>Tetractinellida</taxon>
        <taxon>Astrophorina</taxon>
        <taxon>Geodiidae</taxon>
        <taxon>Geodia</taxon>
    </lineage>
</organism>
<proteinExistence type="inferred from homology"/>
<dbReference type="Gene3D" id="3.40.50.300">
    <property type="entry name" value="P-loop containing nucleotide triphosphate hydrolases"/>
    <property type="match status" value="1"/>
</dbReference>
<reference evidence="3" key="1">
    <citation type="submission" date="2023-03" db="EMBL/GenBank/DDBJ databases">
        <authorList>
            <person name="Steffen K."/>
            <person name="Cardenas P."/>
        </authorList>
    </citation>
    <scope>NUCLEOTIDE SEQUENCE</scope>
</reference>
<gene>
    <name evidence="3" type="ORF">GBAR_LOCUS31756</name>
</gene>
<dbReference type="PANTHER" id="PTHR47978">
    <property type="match status" value="1"/>
</dbReference>
<evidence type="ECO:0000313" key="4">
    <source>
        <dbReference type="Proteomes" id="UP001174909"/>
    </source>
</evidence>
<dbReference type="SMART" id="SM00175">
    <property type="entry name" value="RAB"/>
    <property type="match status" value="1"/>
</dbReference>
<dbReference type="CDD" id="cd00154">
    <property type="entry name" value="Rab"/>
    <property type="match status" value="1"/>
</dbReference>
<dbReference type="SMART" id="SM00173">
    <property type="entry name" value="RAS"/>
    <property type="match status" value="1"/>
</dbReference>
<dbReference type="Pfam" id="PF00071">
    <property type="entry name" value="Ras"/>
    <property type="match status" value="1"/>
</dbReference>
<protein>
    <submittedName>
        <fullName evidence="3">Ras-related protein Rab-12</fullName>
    </submittedName>
</protein>
<comment type="caution">
    <text evidence="3">The sequence shown here is derived from an EMBL/GenBank/DDBJ whole genome shotgun (WGS) entry which is preliminary data.</text>
</comment>
<evidence type="ECO:0000256" key="2">
    <source>
        <dbReference type="ARBA" id="ARBA00022741"/>
    </source>
</evidence>
<dbReference type="InterPro" id="IPR005225">
    <property type="entry name" value="Small_GTP-bd"/>
</dbReference>
<dbReference type="SUPFAM" id="SSF52540">
    <property type="entry name" value="P-loop containing nucleoside triphosphate hydrolases"/>
    <property type="match status" value="1"/>
</dbReference>
<comment type="similarity">
    <text evidence="1">Belongs to the small GTPase superfamily. Rab family.</text>
</comment>
<name>A0AA35U2W3_GEOBA</name>
<dbReference type="FunFam" id="3.40.50.300:FF:001447">
    <property type="entry name" value="Ras-related protein Rab-1B"/>
    <property type="match status" value="1"/>
</dbReference>
<keyword evidence="2" id="KW-0547">Nucleotide-binding</keyword>
<dbReference type="PROSITE" id="PS51419">
    <property type="entry name" value="RAB"/>
    <property type="match status" value="1"/>
</dbReference>
<dbReference type="Proteomes" id="UP001174909">
    <property type="component" value="Unassembled WGS sequence"/>
</dbReference>
<dbReference type="PRINTS" id="PR00449">
    <property type="entry name" value="RASTRNSFRMNG"/>
</dbReference>
<dbReference type="InterPro" id="IPR001806">
    <property type="entry name" value="Small_GTPase"/>
</dbReference>
<accession>A0AA35U2W3</accession>
<sequence>MNVARPSAEDLTKALKVNPESGNILIKVVLCGPVSGKTTLVYRFTTGRSRAGMTPATIGAQFFRKAVSVSGETVELQMWDTGAYLTALHGLNSSKLLTVYLTKAHGVVLVYDITHMESFRDLRDRVKYIQKCVHEETEFVLMGTKKDLEAGREVSRELGETFAEERGFHFFEASATTGENFNELFHCLAEQIVRKKRQSEEDGRISLSSVRQSRNNHRSQCF</sequence>
<dbReference type="InterPro" id="IPR027417">
    <property type="entry name" value="P-loop_NTPase"/>
</dbReference>
<evidence type="ECO:0000313" key="3">
    <source>
        <dbReference type="EMBL" id="CAI8058399.1"/>
    </source>
</evidence>
<evidence type="ECO:0000256" key="1">
    <source>
        <dbReference type="ARBA" id="ARBA00006270"/>
    </source>
</evidence>